<proteinExistence type="predicted"/>
<dbReference type="EMBL" id="CP093344">
    <property type="protein sequence ID" value="WOG87128.1"/>
    <property type="molecule type" value="Genomic_DNA"/>
</dbReference>
<accession>A0AAF0WFE0</accession>
<gene>
    <name evidence="1" type="ORF">DCAR_0206351</name>
</gene>
<protein>
    <recommendedName>
        <fullName evidence="3">Transposase MuDR plant domain-containing protein</fullName>
    </recommendedName>
</protein>
<evidence type="ECO:0008006" key="3">
    <source>
        <dbReference type="Google" id="ProtNLM"/>
    </source>
</evidence>
<name>A0AAF0WFE0_DAUCS</name>
<evidence type="ECO:0000313" key="2">
    <source>
        <dbReference type="Proteomes" id="UP000077755"/>
    </source>
</evidence>
<evidence type="ECO:0000313" key="1">
    <source>
        <dbReference type="EMBL" id="WOG87128.1"/>
    </source>
</evidence>
<reference evidence="1" key="1">
    <citation type="journal article" date="2016" name="Nat. Genet.">
        <title>A high-quality carrot genome assembly provides new insights into carotenoid accumulation and asterid genome evolution.</title>
        <authorList>
            <person name="Iorizzo M."/>
            <person name="Ellison S."/>
            <person name="Senalik D."/>
            <person name="Zeng P."/>
            <person name="Satapoomin P."/>
            <person name="Huang J."/>
            <person name="Bowman M."/>
            <person name="Iovene M."/>
            <person name="Sanseverino W."/>
            <person name="Cavagnaro P."/>
            <person name="Yildiz M."/>
            <person name="Macko-Podgorni A."/>
            <person name="Moranska E."/>
            <person name="Grzebelus E."/>
            <person name="Grzebelus D."/>
            <person name="Ashrafi H."/>
            <person name="Zheng Z."/>
            <person name="Cheng S."/>
            <person name="Spooner D."/>
            <person name="Van Deynze A."/>
            <person name="Simon P."/>
        </authorList>
    </citation>
    <scope>NUCLEOTIDE SEQUENCE</scope>
    <source>
        <tissue evidence="1">Leaf</tissue>
    </source>
</reference>
<dbReference type="Proteomes" id="UP000077755">
    <property type="component" value="Chromosome 2"/>
</dbReference>
<keyword evidence="2" id="KW-1185">Reference proteome</keyword>
<reference evidence="1" key="2">
    <citation type="submission" date="2022-03" db="EMBL/GenBank/DDBJ databases">
        <title>Draft title - Genomic analysis of global carrot germplasm unveils the trajectory of domestication and the origin of high carotenoid orange carrot.</title>
        <authorList>
            <person name="Iorizzo M."/>
            <person name="Ellison S."/>
            <person name="Senalik D."/>
            <person name="Macko-Podgorni A."/>
            <person name="Grzebelus D."/>
            <person name="Bostan H."/>
            <person name="Rolling W."/>
            <person name="Curaba J."/>
            <person name="Simon P."/>
        </authorList>
    </citation>
    <scope>NUCLEOTIDE SEQUENCE</scope>
    <source>
        <tissue evidence="1">Leaf</tissue>
    </source>
</reference>
<dbReference type="AlphaFoldDB" id="A0AAF0WFE0"/>
<dbReference type="PANTHER" id="PTHR31973:SF191">
    <property type="entry name" value="OS05G0489400 PROTEIN"/>
    <property type="match status" value="1"/>
</dbReference>
<dbReference type="PANTHER" id="PTHR31973">
    <property type="entry name" value="POLYPROTEIN, PUTATIVE-RELATED"/>
    <property type="match status" value="1"/>
</dbReference>
<organism evidence="1 2">
    <name type="scientific">Daucus carota subsp. sativus</name>
    <name type="common">Carrot</name>
    <dbReference type="NCBI Taxonomy" id="79200"/>
    <lineage>
        <taxon>Eukaryota</taxon>
        <taxon>Viridiplantae</taxon>
        <taxon>Streptophyta</taxon>
        <taxon>Embryophyta</taxon>
        <taxon>Tracheophyta</taxon>
        <taxon>Spermatophyta</taxon>
        <taxon>Magnoliopsida</taxon>
        <taxon>eudicotyledons</taxon>
        <taxon>Gunneridae</taxon>
        <taxon>Pentapetalae</taxon>
        <taxon>asterids</taxon>
        <taxon>campanulids</taxon>
        <taxon>Apiales</taxon>
        <taxon>Apiaceae</taxon>
        <taxon>Apioideae</taxon>
        <taxon>Scandiceae</taxon>
        <taxon>Daucinae</taxon>
        <taxon>Daucus</taxon>
        <taxon>Daucus sect. Daucus</taxon>
    </lineage>
</organism>
<sequence length="133" mass="15876">MTQSYQIKTYRRKHTCQATFHQKQITADWIAREYIDDIRMNPKWEGEAFQKKVVNDLGCHVNKSMCYRAKNIDLKAINETHEESYAQVWDYENEIKRVMPESTVAIELEDIETGQERDRFKRIYICLGPLKRG</sequence>